<proteinExistence type="predicted"/>
<dbReference type="Pfam" id="PF05228">
    <property type="entry name" value="CHASE4"/>
    <property type="match status" value="1"/>
</dbReference>
<name>A0AAD3YM32_AERHY</name>
<evidence type="ECO:0000259" key="2">
    <source>
        <dbReference type="PROSITE" id="PS50885"/>
    </source>
</evidence>
<dbReference type="InterPro" id="IPR003018">
    <property type="entry name" value="GAF"/>
</dbReference>
<dbReference type="SUPFAM" id="SSF55781">
    <property type="entry name" value="GAF domain-like"/>
    <property type="match status" value="1"/>
</dbReference>
<dbReference type="EMBL" id="DACTUL010000075">
    <property type="protein sequence ID" value="HAT6346805.1"/>
    <property type="molecule type" value="Genomic_DNA"/>
</dbReference>
<keyword evidence="1" id="KW-0472">Membrane</keyword>
<evidence type="ECO:0000313" key="3">
    <source>
        <dbReference type="EMBL" id="HAT6346805.1"/>
    </source>
</evidence>
<dbReference type="InterPro" id="IPR003660">
    <property type="entry name" value="HAMP_dom"/>
</dbReference>
<dbReference type="PROSITE" id="PS50885">
    <property type="entry name" value="HAMP"/>
    <property type="match status" value="1"/>
</dbReference>
<reference evidence="3" key="1">
    <citation type="journal article" date="2018" name="Genome Biol.">
        <title>SKESA: strategic k-mer extension for scrupulous assemblies.</title>
        <authorList>
            <person name="Souvorov A."/>
            <person name="Agarwala R."/>
            <person name="Lipman D.J."/>
        </authorList>
    </citation>
    <scope>NUCLEOTIDE SEQUENCE</scope>
    <source>
        <strain evidence="3">OLC2673_Aeromonas</strain>
    </source>
</reference>
<dbReference type="InterPro" id="IPR007892">
    <property type="entry name" value="CHASE4"/>
</dbReference>
<dbReference type="GO" id="GO:0007165">
    <property type="term" value="P:signal transduction"/>
    <property type="evidence" value="ECO:0007669"/>
    <property type="project" value="InterPro"/>
</dbReference>
<sequence length="527" mass="58918">MKISRKITLTIVLTLLLLLGVGYVGLHYVVGNKFGELERMSVERNRERVRAVVQAELGQLTMLGQDWSEWDETYAYMVSRDPAYLAANLNVRTFETLGVDLVALYDADKQPQAAFAYHGGQLVTQTPAQLAPLTDYLVRYGSLKPNAGIWFDGERYYLLAATQILTSEGEGPSRGTLLLLKAFTTRLVHQLQKRTNLSLSFLSPQQLATSLGVTTLARLRANDSLILPQEERLLTLAQIDTLQEDSPLIFRFTLPRDLMLEGKAIEHHIFWLLSLGTLLFGALVLLILNGYIAARLQRLSANLRLIGDDGAVRRLLVEGNDEISQVAIDCNRMLDHLDSLRQLQLDSEARQKLQHGALIHLAKSDLLSGEDPGQAARHINEAICSGTGAARASVWFSAEDKQSMYCQDLFFLPKLHHQQGFHLPYALIQGRYEVSKPEHEPCLILREPYDLTRFGAMLAQLGLEGLSGTILMAPLKQGDELLGFIIAERARLSEIWHPDELAFVLSVCDLSAQTLLTLTKLQRLKRS</sequence>
<dbReference type="Gene3D" id="3.30.450.40">
    <property type="match status" value="1"/>
</dbReference>
<feature type="domain" description="HAMP" evidence="2">
    <location>
        <begin position="290"/>
        <end position="342"/>
    </location>
</feature>
<keyword evidence="1" id="KW-1133">Transmembrane helix</keyword>
<feature type="transmembrane region" description="Helical" evidence="1">
    <location>
        <begin position="269"/>
        <end position="294"/>
    </location>
</feature>
<keyword evidence="1" id="KW-0812">Transmembrane</keyword>
<organism evidence="3 4">
    <name type="scientific">Aeromonas hydrophila</name>
    <dbReference type="NCBI Taxonomy" id="644"/>
    <lineage>
        <taxon>Bacteria</taxon>
        <taxon>Pseudomonadati</taxon>
        <taxon>Pseudomonadota</taxon>
        <taxon>Gammaproteobacteria</taxon>
        <taxon>Aeromonadales</taxon>
        <taxon>Aeromonadaceae</taxon>
        <taxon>Aeromonas</taxon>
    </lineage>
</organism>
<dbReference type="Gene3D" id="6.10.340.10">
    <property type="match status" value="1"/>
</dbReference>
<reference evidence="3" key="2">
    <citation type="submission" date="2020-01" db="EMBL/GenBank/DDBJ databases">
        <authorList>
            <consortium name="NCBI Pathogen Detection Project"/>
        </authorList>
    </citation>
    <scope>NUCLEOTIDE SEQUENCE</scope>
    <source>
        <strain evidence="3">OLC2673_Aeromonas</strain>
    </source>
</reference>
<evidence type="ECO:0000313" key="4">
    <source>
        <dbReference type="Proteomes" id="UP000859505"/>
    </source>
</evidence>
<gene>
    <name evidence="3" type="ORF">JAJ28_004623</name>
</gene>
<accession>A0AAD3YM32</accession>
<protein>
    <submittedName>
        <fullName evidence="3">Molecular chaperone TorD</fullName>
    </submittedName>
</protein>
<comment type="caution">
    <text evidence="3">The sequence shown here is derived from an EMBL/GenBank/DDBJ whole genome shotgun (WGS) entry which is preliminary data.</text>
</comment>
<dbReference type="Pfam" id="PF01590">
    <property type="entry name" value="GAF"/>
    <property type="match status" value="1"/>
</dbReference>
<dbReference type="InterPro" id="IPR029016">
    <property type="entry name" value="GAF-like_dom_sf"/>
</dbReference>
<dbReference type="AlphaFoldDB" id="A0AAD3YM32"/>
<evidence type="ECO:0000256" key="1">
    <source>
        <dbReference type="SAM" id="Phobius"/>
    </source>
</evidence>
<dbReference type="Proteomes" id="UP000859505">
    <property type="component" value="Unassembled WGS sequence"/>
</dbReference>
<dbReference type="GO" id="GO:0016020">
    <property type="term" value="C:membrane"/>
    <property type="evidence" value="ECO:0007669"/>
    <property type="project" value="InterPro"/>
</dbReference>